<dbReference type="AlphaFoldDB" id="A0A1R3L2L0"/>
<proteinExistence type="predicted"/>
<feature type="compositionally biased region" description="Basic and acidic residues" evidence="1">
    <location>
        <begin position="83"/>
        <end position="113"/>
    </location>
</feature>
<name>A0A1R3L2L0_9ROSI</name>
<feature type="region of interest" description="Disordered" evidence="1">
    <location>
        <begin position="77"/>
        <end position="170"/>
    </location>
</feature>
<comment type="caution">
    <text evidence="2">The sequence shown here is derived from an EMBL/GenBank/DDBJ whole genome shotgun (WGS) entry which is preliminary data.</text>
</comment>
<evidence type="ECO:0000313" key="3">
    <source>
        <dbReference type="Proteomes" id="UP000187203"/>
    </source>
</evidence>
<protein>
    <submittedName>
        <fullName evidence="2">Uncharacterized protein</fullName>
    </submittedName>
</protein>
<feature type="compositionally biased region" description="Basic and acidic residues" evidence="1">
    <location>
        <begin position="235"/>
        <end position="254"/>
    </location>
</feature>
<feature type="region of interest" description="Disordered" evidence="1">
    <location>
        <begin position="230"/>
        <end position="254"/>
    </location>
</feature>
<dbReference type="Proteomes" id="UP000187203">
    <property type="component" value="Unassembled WGS sequence"/>
</dbReference>
<accession>A0A1R3L2L0</accession>
<gene>
    <name evidence="2" type="ORF">COLO4_01381</name>
</gene>
<sequence length="294" mass="33275">MAFDDDAACGRCLDEVLDHLAHVRVDVIRAGGVDDERGVIGHLGQIALERHLTHERHILAECQQEVVVMARHDNRAAQVGANRQRDAQRNADHDADQQVRQQHADDGGNERPKAVPALPRHRHEERRLGQLVAGEDEDGGQARQRNQVDDGGQRKHARQQQRAMHDGRPAALRAGVHVGGTAHDDGRDREPAQQAGHQVAHALRLQLAVRRRGPLLRVDLLNGFQAQQRLQTGHDGQRHGHAPDIRITQRPERGRLQRIEKRPERRERRQIDTMFGRHCDARRHAFQEQCHANA</sequence>
<keyword evidence="3" id="KW-1185">Reference proteome</keyword>
<reference evidence="3" key="1">
    <citation type="submission" date="2013-09" db="EMBL/GenBank/DDBJ databases">
        <title>Corchorus olitorius genome sequencing.</title>
        <authorList>
            <person name="Alam M."/>
            <person name="Haque M.S."/>
            <person name="Islam M.S."/>
            <person name="Emdad E.M."/>
            <person name="Islam M.M."/>
            <person name="Ahmed B."/>
            <person name="Halim A."/>
            <person name="Hossen Q.M.M."/>
            <person name="Hossain M.Z."/>
            <person name="Ahmed R."/>
            <person name="Khan M.M."/>
            <person name="Islam R."/>
            <person name="Rashid M.M."/>
            <person name="Khan S.A."/>
            <person name="Rahman M.S."/>
            <person name="Alam M."/>
            <person name="Yahiya A.S."/>
            <person name="Khan M.S."/>
            <person name="Azam M.S."/>
            <person name="Haque T."/>
            <person name="Lashkar M.Z.H."/>
            <person name="Akhand A.I."/>
            <person name="Morshed G."/>
            <person name="Roy S."/>
            <person name="Uddin K.S."/>
            <person name="Rabeya T."/>
            <person name="Hossain A.S."/>
            <person name="Chowdhury A."/>
            <person name="Snigdha A.R."/>
            <person name="Mortoza M.S."/>
            <person name="Matin S.A."/>
            <person name="Hoque S.M.E."/>
            <person name="Islam M.K."/>
            <person name="Roy D.K."/>
            <person name="Haider R."/>
            <person name="Moosa M.M."/>
            <person name="Elias S.M."/>
            <person name="Hasan A.M."/>
            <person name="Jahan S."/>
            <person name="Shafiuddin M."/>
            <person name="Mahmood N."/>
            <person name="Shommy N.S."/>
        </authorList>
    </citation>
    <scope>NUCLEOTIDE SEQUENCE [LARGE SCALE GENOMIC DNA]</scope>
    <source>
        <strain evidence="3">cv. O-4</strain>
    </source>
</reference>
<organism evidence="2 3">
    <name type="scientific">Corchorus olitorius</name>
    <dbReference type="NCBI Taxonomy" id="93759"/>
    <lineage>
        <taxon>Eukaryota</taxon>
        <taxon>Viridiplantae</taxon>
        <taxon>Streptophyta</taxon>
        <taxon>Embryophyta</taxon>
        <taxon>Tracheophyta</taxon>
        <taxon>Spermatophyta</taxon>
        <taxon>Magnoliopsida</taxon>
        <taxon>eudicotyledons</taxon>
        <taxon>Gunneridae</taxon>
        <taxon>Pentapetalae</taxon>
        <taxon>rosids</taxon>
        <taxon>malvids</taxon>
        <taxon>Malvales</taxon>
        <taxon>Malvaceae</taxon>
        <taxon>Grewioideae</taxon>
        <taxon>Apeibeae</taxon>
        <taxon>Corchorus</taxon>
    </lineage>
</organism>
<evidence type="ECO:0000256" key="1">
    <source>
        <dbReference type="SAM" id="MobiDB-lite"/>
    </source>
</evidence>
<dbReference type="EMBL" id="AWUE01003873">
    <property type="protein sequence ID" value="OMP13576.1"/>
    <property type="molecule type" value="Genomic_DNA"/>
</dbReference>
<evidence type="ECO:0000313" key="2">
    <source>
        <dbReference type="EMBL" id="OMP13576.1"/>
    </source>
</evidence>